<dbReference type="AlphaFoldDB" id="A0A212K5M7"/>
<dbReference type="RefSeq" id="WP_256267702.1">
    <property type="nucleotide sequence ID" value="NZ_LT598928.1"/>
</dbReference>
<evidence type="ECO:0000256" key="1">
    <source>
        <dbReference type="SAM" id="MobiDB-lite"/>
    </source>
</evidence>
<sequence>MSNMKPTAPLSKNIASDQSYDTKMMNSEMRDALSEFKEEVHSILQLPPEDMAKIDHIECRLDWKPVLTTRLYPKKS</sequence>
<accession>A0A212K5M7</accession>
<evidence type="ECO:0000313" key="2">
    <source>
        <dbReference type="EMBL" id="SBW07024.1"/>
    </source>
</evidence>
<organism evidence="2">
    <name type="scientific">uncultured Desulfovibrio sp</name>
    <dbReference type="NCBI Taxonomy" id="167968"/>
    <lineage>
        <taxon>Bacteria</taxon>
        <taxon>Pseudomonadati</taxon>
        <taxon>Thermodesulfobacteriota</taxon>
        <taxon>Desulfovibrionia</taxon>
        <taxon>Desulfovibrionales</taxon>
        <taxon>Desulfovibrionaceae</taxon>
        <taxon>Desulfovibrio</taxon>
        <taxon>environmental samples</taxon>
    </lineage>
</organism>
<gene>
    <name evidence="2" type="ORF">KM92DES2_12276</name>
</gene>
<dbReference type="EMBL" id="FLUP01000001">
    <property type="protein sequence ID" value="SBW07024.1"/>
    <property type="molecule type" value="Genomic_DNA"/>
</dbReference>
<protein>
    <submittedName>
        <fullName evidence="2">Uncharacterized protein</fullName>
    </submittedName>
</protein>
<name>A0A212K5M7_9BACT</name>
<proteinExistence type="predicted"/>
<feature type="region of interest" description="Disordered" evidence="1">
    <location>
        <begin position="1"/>
        <end position="20"/>
    </location>
</feature>
<reference evidence="2" key="1">
    <citation type="submission" date="2016-04" db="EMBL/GenBank/DDBJ databases">
        <authorList>
            <person name="Evans L.H."/>
            <person name="Alamgir A."/>
            <person name="Owens N."/>
            <person name="Weber N.D."/>
            <person name="Virtaneva K."/>
            <person name="Barbian K."/>
            <person name="Babar A."/>
            <person name="Rosenke K."/>
        </authorList>
    </citation>
    <scope>NUCLEOTIDE SEQUENCE</scope>
    <source>
        <strain evidence="2">92-2</strain>
    </source>
</reference>